<dbReference type="Proteomes" id="UP000006882">
    <property type="component" value="Chromosome G4"/>
</dbReference>
<dbReference type="eggNOG" id="KOG1595">
    <property type="taxonomic scope" value="Eukaryota"/>
</dbReference>
<proteinExistence type="predicted"/>
<evidence type="ECO:0000256" key="6">
    <source>
        <dbReference type="PROSITE-ProRule" id="PRU00023"/>
    </source>
</evidence>
<gene>
    <name evidence="10" type="ORF">PRUPE_4G248900</name>
</gene>
<feature type="region of interest" description="Disordered" evidence="8">
    <location>
        <begin position="1"/>
        <end position="25"/>
    </location>
</feature>
<dbReference type="PROSITE" id="PS50088">
    <property type="entry name" value="ANK_REPEAT"/>
    <property type="match status" value="1"/>
</dbReference>
<dbReference type="PROSITE" id="PS50103">
    <property type="entry name" value="ZF_C3H1"/>
    <property type="match status" value="1"/>
</dbReference>
<dbReference type="PROSITE" id="PS50297">
    <property type="entry name" value="ANK_REP_REGION"/>
    <property type="match status" value="1"/>
</dbReference>
<evidence type="ECO:0000313" key="11">
    <source>
        <dbReference type="Proteomes" id="UP000006882"/>
    </source>
</evidence>
<evidence type="ECO:0000259" key="9">
    <source>
        <dbReference type="PROSITE" id="PS50103"/>
    </source>
</evidence>
<dbReference type="OrthoDB" id="410307at2759"/>
<dbReference type="GO" id="GO:0006355">
    <property type="term" value="P:regulation of DNA-templated transcription"/>
    <property type="evidence" value="ECO:0007669"/>
    <property type="project" value="UniProtKB-ARBA"/>
</dbReference>
<sequence length="702" mass="77013">MCGVLEQLSPESPVPLSSQETESVNKPMANPIKVLETEHSSCSLLELAADNDVDGFKQSISEASIVNEIGLWYGRDRASRRMVLEHRTPLMVASKYGSVDVVKLILSLSEADVNCSPCGDKSTALHCAASGGSENAVDTVKVLLLAGADPNAIDANGCCPFDVIVSPLNCSNLKVVLQELLQYDGSACQLDLHVSNVCCRSSSPSLSSSPKNASLPSSIPDSTCNSDDIHVSSAPEKKEYPFDPSFPNIKNSIYSTDEFRMFSFKIRPCSRAYSHDWTECPFVHPGENARRRDPRKFHYSCMPCLDYRKGTCKRGDLCEYAHGVFECWLHPAQYKTRLCKDGMSCLRQVCFFAHKPEEMRPVYVSTGSAMPSPHSATSSAAFMDMAAALNLLPGSPKAVQAMLPSPFSPPISPGNGISDSCMAWPQKNIPSLHLPESNLRASRLRSSLNAKDIPTEEVNLLHNFELQQQQPLHDVSSFSQSYINISSVSRPLHPETLTPSNLNELFSAQVSSPRLTDHLVNSYAFSPSNKPVVRNQLQQQQTILSPIRTNAFSPRTFEQNLLQAPFDFSSPRMMSHKNIEPLSPIGSRVSALAQHEKQKLQQLYSFSARDVGSNIHHELGSNGAVGSPVPSLTKWESANGKLDWSVQTDELGHLTKFRSGEHNVEEPDVSWVQSLVKESPYDVKEVASAPESGTLLSIDCSN</sequence>
<keyword evidence="1 7" id="KW-0479">Metal-binding</keyword>
<dbReference type="InterPro" id="IPR045234">
    <property type="entry name" value="Unkempt-like"/>
</dbReference>
<evidence type="ECO:0000256" key="5">
    <source>
        <dbReference type="ARBA" id="ARBA00023125"/>
    </source>
</evidence>
<name>A0A251PQI2_PRUPE</name>
<dbReference type="Pfam" id="PF12796">
    <property type="entry name" value="Ank_2"/>
    <property type="match status" value="1"/>
</dbReference>
<feature type="compositionally biased region" description="Low complexity" evidence="8">
    <location>
        <begin position="203"/>
        <end position="218"/>
    </location>
</feature>
<evidence type="ECO:0000256" key="4">
    <source>
        <dbReference type="ARBA" id="ARBA00022833"/>
    </source>
</evidence>
<dbReference type="Pfam" id="PF25512">
    <property type="entry name" value="zf-CCCH_AtC3H23"/>
    <property type="match status" value="1"/>
</dbReference>
<organism evidence="10 11">
    <name type="scientific">Prunus persica</name>
    <name type="common">Peach</name>
    <name type="synonym">Amygdalus persica</name>
    <dbReference type="NCBI Taxonomy" id="3760"/>
    <lineage>
        <taxon>Eukaryota</taxon>
        <taxon>Viridiplantae</taxon>
        <taxon>Streptophyta</taxon>
        <taxon>Embryophyta</taxon>
        <taxon>Tracheophyta</taxon>
        <taxon>Spermatophyta</taxon>
        <taxon>Magnoliopsida</taxon>
        <taxon>eudicotyledons</taxon>
        <taxon>Gunneridae</taxon>
        <taxon>Pentapetalae</taxon>
        <taxon>rosids</taxon>
        <taxon>fabids</taxon>
        <taxon>Rosales</taxon>
        <taxon>Rosaceae</taxon>
        <taxon>Amygdaloideae</taxon>
        <taxon>Amygdaleae</taxon>
        <taxon>Prunus</taxon>
    </lineage>
</organism>
<feature type="repeat" description="ANK" evidence="6">
    <location>
        <begin position="120"/>
        <end position="155"/>
    </location>
</feature>
<evidence type="ECO:0000256" key="8">
    <source>
        <dbReference type="SAM" id="MobiDB-lite"/>
    </source>
</evidence>
<evidence type="ECO:0000256" key="1">
    <source>
        <dbReference type="ARBA" id="ARBA00022723"/>
    </source>
</evidence>
<protein>
    <recommendedName>
        <fullName evidence="9">C3H1-type domain-containing protein</fullName>
    </recommendedName>
</protein>
<keyword evidence="4 7" id="KW-0862">Zinc</keyword>
<dbReference type="PANTHER" id="PTHR14493">
    <property type="entry name" value="UNKEMPT FAMILY MEMBER"/>
    <property type="match status" value="1"/>
</dbReference>
<feature type="compositionally biased region" description="Polar residues" evidence="8">
    <location>
        <begin position="15"/>
        <end position="24"/>
    </location>
</feature>
<dbReference type="Pfam" id="PF00642">
    <property type="entry name" value="zf-CCCH"/>
    <property type="match status" value="1"/>
</dbReference>
<dbReference type="SMART" id="SM00248">
    <property type="entry name" value="ANK"/>
    <property type="match status" value="2"/>
</dbReference>
<keyword evidence="5" id="KW-0238">DNA-binding</keyword>
<dbReference type="InterPro" id="IPR000571">
    <property type="entry name" value="Znf_CCCH"/>
</dbReference>
<feature type="region of interest" description="Disordered" evidence="8">
    <location>
        <begin position="203"/>
        <end position="224"/>
    </location>
</feature>
<dbReference type="SMART" id="SM00356">
    <property type="entry name" value="ZnF_C3H1"/>
    <property type="match status" value="2"/>
</dbReference>
<keyword evidence="3 7" id="KW-0863">Zinc-finger</keyword>
<keyword evidence="6" id="KW-0040">ANK repeat</keyword>
<dbReference type="SUPFAM" id="SSF48403">
    <property type="entry name" value="Ankyrin repeat"/>
    <property type="match status" value="1"/>
</dbReference>
<dbReference type="Gene3D" id="1.25.40.20">
    <property type="entry name" value="Ankyrin repeat-containing domain"/>
    <property type="match status" value="1"/>
</dbReference>
<evidence type="ECO:0000313" key="10">
    <source>
        <dbReference type="EMBL" id="ONI13839.1"/>
    </source>
</evidence>
<dbReference type="FunFam" id="3.30.1370.210:FF:000009">
    <property type="entry name" value="Zinc finger CCCH domain-containing protein 66"/>
    <property type="match status" value="1"/>
</dbReference>
<accession>A0A251PQI2</accession>
<dbReference type="InterPro" id="IPR057444">
    <property type="entry name" value="Znf-CCCH_AtC3H23-like"/>
</dbReference>
<evidence type="ECO:0000256" key="3">
    <source>
        <dbReference type="ARBA" id="ARBA00022771"/>
    </source>
</evidence>
<dbReference type="PANTHER" id="PTHR14493:SF50">
    <property type="entry name" value="RING FINGER PROTEIN UNKEMPT"/>
    <property type="match status" value="1"/>
</dbReference>
<dbReference type="InterPro" id="IPR036770">
    <property type="entry name" value="Ankyrin_rpt-contain_sf"/>
</dbReference>
<dbReference type="GO" id="GO:0003677">
    <property type="term" value="F:DNA binding"/>
    <property type="evidence" value="ECO:0007669"/>
    <property type="project" value="UniProtKB-KW"/>
</dbReference>
<keyword evidence="11" id="KW-1185">Reference proteome</keyword>
<feature type="domain" description="C3H1-type" evidence="9">
    <location>
        <begin position="303"/>
        <end position="325"/>
    </location>
</feature>
<reference evidence="10 11" key="1">
    <citation type="journal article" date="2013" name="Nat. Genet.">
        <title>The high-quality draft genome of peach (Prunus persica) identifies unique patterns of genetic diversity, domestication and genome evolution.</title>
        <authorList>
            <consortium name="International Peach Genome Initiative"/>
            <person name="Verde I."/>
            <person name="Abbott A.G."/>
            <person name="Scalabrin S."/>
            <person name="Jung S."/>
            <person name="Shu S."/>
            <person name="Marroni F."/>
            <person name="Zhebentyayeva T."/>
            <person name="Dettori M.T."/>
            <person name="Grimwood J."/>
            <person name="Cattonaro F."/>
            <person name="Zuccolo A."/>
            <person name="Rossini L."/>
            <person name="Jenkins J."/>
            <person name="Vendramin E."/>
            <person name="Meisel L.A."/>
            <person name="Decroocq V."/>
            <person name="Sosinski B."/>
            <person name="Prochnik S."/>
            <person name="Mitros T."/>
            <person name="Policriti A."/>
            <person name="Cipriani G."/>
            <person name="Dondini L."/>
            <person name="Ficklin S."/>
            <person name="Goodstein D.M."/>
            <person name="Xuan P."/>
            <person name="Del Fabbro C."/>
            <person name="Aramini V."/>
            <person name="Copetti D."/>
            <person name="Gonzalez S."/>
            <person name="Horner D.S."/>
            <person name="Falchi R."/>
            <person name="Lucas S."/>
            <person name="Mica E."/>
            <person name="Maldonado J."/>
            <person name="Lazzari B."/>
            <person name="Bielenberg D."/>
            <person name="Pirona R."/>
            <person name="Miculan M."/>
            <person name="Barakat A."/>
            <person name="Testolin R."/>
            <person name="Stella A."/>
            <person name="Tartarini S."/>
            <person name="Tonutti P."/>
            <person name="Arus P."/>
            <person name="Orellana A."/>
            <person name="Wells C."/>
            <person name="Main D."/>
            <person name="Vizzotto G."/>
            <person name="Silva H."/>
            <person name="Salamini F."/>
            <person name="Schmutz J."/>
            <person name="Morgante M."/>
            <person name="Rokhsar D.S."/>
        </authorList>
    </citation>
    <scope>NUCLEOTIDE SEQUENCE [LARGE SCALE GENOMIC DNA]</scope>
    <source>
        <strain evidence="11">cv. Nemared</strain>
    </source>
</reference>
<dbReference type="Gene3D" id="3.30.1370.210">
    <property type="match status" value="1"/>
</dbReference>
<evidence type="ECO:0000256" key="7">
    <source>
        <dbReference type="PROSITE-ProRule" id="PRU00723"/>
    </source>
</evidence>
<dbReference type="GO" id="GO:0008270">
    <property type="term" value="F:zinc ion binding"/>
    <property type="evidence" value="ECO:0007669"/>
    <property type="project" value="UniProtKB-KW"/>
</dbReference>
<dbReference type="InterPro" id="IPR002110">
    <property type="entry name" value="Ankyrin_rpt"/>
</dbReference>
<feature type="zinc finger region" description="C3H1-type" evidence="7">
    <location>
        <begin position="303"/>
        <end position="325"/>
    </location>
</feature>
<dbReference type="SMR" id="A0A251PQI2"/>
<dbReference type="EMBL" id="CM007654">
    <property type="protein sequence ID" value="ONI13839.1"/>
    <property type="molecule type" value="Genomic_DNA"/>
</dbReference>
<keyword evidence="2" id="KW-0677">Repeat</keyword>
<dbReference type="Gramene" id="ONI13839">
    <property type="protein sequence ID" value="ONI13839"/>
    <property type="gene ID" value="PRUPE_4G248900"/>
</dbReference>
<evidence type="ECO:0000256" key="2">
    <source>
        <dbReference type="ARBA" id="ARBA00022737"/>
    </source>
</evidence>
<dbReference type="AlphaFoldDB" id="A0A251PQI2"/>